<protein>
    <recommendedName>
        <fullName evidence="2">MOSC domain-containing protein</fullName>
    </recommendedName>
</protein>
<dbReference type="PANTHER" id="PTHR14237">
    <property type="entry name" value="MOLYBDOPTERIN COFACTOR SULFURASE MOSC"/>
    <property type="match status" value="1"/>
</dbReference>
<proteinExistence type="predicted"/>
<reference evidence="3 4" key="1">
    <citation type="submission" date="2023-11" db="EMBL/GenBank/DDBJ databases">
        <title>An acidophilic fungus is an integral part of prey digestion in a carnivorous sundew plant.</title>
        <authorList>
            <person name="Tsai I.J."/>
        </authorList>
    </citation>
    <scope>NUCLEOTIDE SEQUENCE [LARGE SCALE GENOMIC DNA]</scope>
    <source>
        <strain evidence="3">169a</strain>
    </source>
</reference>
<feature type="transmembrane region" description="Helical" evidence="1">
    <location>
        <begin position="39"/>
        <end position="60"/>
    </location>
</feature>
<gene>
    <name evidence="3" type="ORF">R9X50_00408900</name>
</gene>
<dbReference type="PANTHER" id="PTHR14237:SF19">
    <property type="entry name" value="MITOCHONDRIAL AMIDOXIME REDUCING COMPONENT 1"/>
    <property type="match status" value="1"/>
</dbReference>
<dbReference type="Proteomes" id="UP001303373">
    <property type="component" value="Chromosome 5"/>
</dbReference>
<dbReference type="GO" id="GO:0003824">
    <property type="term" value="F:catalytic activity"/>
    <property type="evidence" value="ECO:0007669"/>
    <property type="project" value="InterPro"/>
</dbReference>
<dbReference type="SUPFAM" id="SSF50800">
    <property type="entry name" value="PK beta-barrel domain-like"/>
    <property type="match status" value="1"/>
</dbReference>
<dbReference type="Pfam" id="PF03473">
    <property type="entry name" value="MOSC"/>
    <property type="match status" value="1"/>
</dbReference>
<dbReference type="GO" id="GO:0030170">
    <property type="term" value="F:pyridoxal phosphate binding"/>
    <property type="evidence" value="ECO:0007669"/>
    <property type="project" value="InterPro"/>
</dbReference>
<evidence type="ECO:0000256" key="1">
    <source>
        <dbReference type="SAM" id="Phobius"/>
    </source>
</evidence>
<keyword evidence="1" id="KW-0472">Membrane</keyword>
<dbReference type="AlphaFoldDB" id="A0AAQ3R4S8"/>
<name>A0AAQ3R4S8_9PEZI</name>
<accession>A0AAQ3R4S8</accession>
<evidence type="ECO:0000313" key="3">
    <source>
        <dbReference type="EMBL" id="WPH01251.1"/>
    </source>
</evidence>
<sequence length="419" mass="46806">MDLITKAIDTYVEGGKLVWASVQSFSLQSFFEDVSPSSANISGILLSLVLGGLLAFIVIARLTKPSAHVPGAEKANLAIGFDAVAVEKEGAPPIPPPTEVVSLRIYPIKSCRGFEVDGTRVRKAGLTLDRNWMFIDCKTRKFLTIRSDPTMTLIDTSLVDEKLNGKDVQMLEISIRGKEDRVTVPAFPSQEWLKENTTLSNVEIWEKETDAYEYSDKINSTFSAFFDKKVSLVYKGPTARMVAINGSKDLYGTATPHNFGDVMSLLVASEASLADLNRRLASQDDPMDELSIERFRPNIIVKGRPDHPWEEDHWKRIRLTTSLPEEKALYKVDLDVVARCARCQVPNVNPDTADKHPKQPWDELMKFRRIDHGGVAKWKPCFGMMCIPKNEGKVSVGAKLEVLETTAKHSYNTAKFEDL</sequence>
<dbReference type="GO" id="GO:0030151">
    <property type="term" value="F:molybdenum ion binding"/>
    <property type="evidence" value="ECO:0007669"/>
    <property type="project" value="InterPro"/>
</dbReference>
<keyword evidence="1" id="KW-1133">Transmembrane helix</keyword>
<dbReference type="InterPro" id="IPR005302">
    <property type="entry name" value="MoCF_Sase_C"/>
</dbReference>
<dbReference type="PROSITE" id="PS51340">
    <property type="entry name" value="MOSC"/>
    <property type="match status" value="1"/>
</dbReference>
<feature type="domain" description="MOSC" evidence="2">
    <location>
        <begin position="236"/>
        <end position="403"/>
    </location>
</feature>
<dbReference type="Pfam" id="PF03476">
    <property type="entry name" value="MOSC_N"/>
    <property type="match status" value="1"/>
</dbReference>
<dbReference type="InterPro" id="IPR005303">
    <property type="entry name" value="MOCOS_middle"/>
</dbReference>
<dbReference type="InterPro" id="IPR011037">
    <property type="entry name" value="Pyrv_Knase-like_insert_dom_sf"/>
</dbReference>
<dbReference type="EMBL" id="CP138584">
    <property type="protein sequence ID" value="WPH01251.1"/>
    <property type="molecule type" value="Genomic_DNA"/>
</dbReference>
<evidence type="ECO:0000313" key="4">
    <source>
        <dbReference type="Proteomes" id="UP001303373"/>
    </source>
</evidence>
<evidence type="ECO:0000259" key="2">
    <source>
        <dbReference type="PROSITE" id="PS51340"/>
    </source>
</evidence>
<dbReference type="SUPFAM" id="SSF141673">
    <property type="entry name" value="MOSC N-terminal domain-like"/>
    <property type="match status" value="1"/>
</dbReference>
<keyword evidence="4" id="KW-1185">Reference proteome</keyword>
<organism evidence="3 4">
    <name type="scientific">Acrodontium crateriforme</name>
    <dbReference type="NCBI Taxonomy" id="150365"/>
    <lineage>
        <taxon>Eukaryota</taxon>
        <taxon>Fungi</taxon>
        <taxon>Dikarya</taxon>
        <taxon>Ascomycota</taxon>
        <taxon>Pezizomycotina</taxon>
        <taxon>Dothideomycetes</taxon>
        <taxon>Dothideomycetidae</taxon>
        <taxon>Mycosphaerellales</taxon>
        <taxon>Teratosphaeriaceae</taxon>
        <taxon>Acrodontium</taxon>
    </lineage>
</organism>
<keyword evidence="1" id="KW-0812">Transmembrane</keyword>